<dbReference type="AlphaFoldDB" id="A0A2A5T328"/>
<evidence type="ECO:0000313" key="2">
    <source>
        <dbReference type="Proteomes" id="UP000219020"/>
    </source>
</evidence>
<organism evidence="1 2">
    <name type="scientific">Candidatus Enterovibrio escicola</name>
    <dbReference type="NCBI Taxonomy" id="1927127"/>
    <lineage>
        <taxon>Bacteria</taxon>
        <taxon>Pseudomonadati</taxon>
        <taxon>Pseudomonadota</taxon>
        <taxon>Gammaproteobacteria</taxon>
        <taxon>Vibrionales</taxon>
        <taxon>Vibrionaceae</taxon>
        <taxon>Enterovibrio</taxon>
    </lineage>
</organism>
<protein>
    <submittedName>
        <fullName evidence="1">Uncharacterized protein</fullName>
    </submittedName>
</protein>
<gene>
    <name evidence="1" type="ORF">BTN49_1751</name>
</gene>
<reference evidence="2" key="1">
    <citation type="submission" date="2017-04" db="EMBL/GenBank/DDBJ databases">
        <title>Genome evolution of the luminous symbionts of deep sea anglerfish.</title>
        <authorList>
            <person name="Hendry T.A."/>
        </authorList>
    </citation>
    <scope>NUCLEOTIDE SEQUENCE [LARGE SCALE GENOMIC DNA]</scope>
</reference>
<accession>A0A2A5T328</accession>
<comment type="caution">
    <text evidence="1">The sequence shown here is derived from an EMBL/GenBank/DDBJ whole genome shotgun (WGS) entry which is preliminary data.</text>
</comment>
<name>A0A2A5T328_9GAMM</name>
<dbReference type="EMBL" id="NBYY01000016">
    <property type="protein sequence ID" value="PCS22530.1"/>
    <property type="molecule type" value="Genomic_DNA"/>
</dbReference>
<sequence length="38" mass="4259">MPNNQTSSVVETSIDVTNFTFHDFKNLTLDNGTKFTGH</sequence>
<proteinExistence type="predicted"/>
<keyword evidence="2" id="KW-1185">Reference proteome</keyword>
<evidence type="ECO:0000313" key="1">
    <source>
        <dbReference type="EMBL" id="PCS22530.1"/>
    </source>
</evidence>
<dbReference type="Proteomes" id="UP000219020">
    <property type="component" value="Unassembled WGS sequence"/>
</dbReference>